<dbReference type="EMBL" id="JAANIU010019219">
    <property type="protein sequence ID" value="KAG1524663.1"/>
    <property type="molecule type" value="Genomic_DNA"/>
</dbReference>
<protein>
    <submittedName>
        <fullName evidence="2">Uncharacterized protein</fullName>
    </submittedName>
</protein>
<accession>A0A9P6XM56</accession>
<evidence type="ECO:0000313" key="3">
    <source>
        <dbReference type="Proteomes" id="UP000740926"/>
    </source>
</evidence>
<feature type="transmembrane region" description="Helical" evidence="1">
    <location>
        <begin position="13"/>
        <end position="36"/>
    </location>
</feature>
<gene>
    <name evidence="2" type="ORF">G6F50_018512</name>
</gene>
<evidence type="ECO:0000313" key="2">
    <source>
        <dbReference type="EMBL" id="KAG1524663.1"/>
    </source>
</evidence>
<keyword evidence="3" id="KW-1185">Reference proteome</keyword>
<reference evidence="2 3" key="1">
    <citation type="journal article" date="2020" name="Microb. Genom.">
        <title>Genetic diversity of clinical and environmental Mucorales isolates obtained from an investigation of mucormycosis cases among solid organ transplant recipients.</title>
        <authorList>
            <person name="Nguyen M.H."/>
            <person name="Kaul D."/>
            <person name="Muto C."/>
            <person name="Cheng S.J."/>
            <person name="Richter R.A."/>
            <person name="Bruno V.M."/>
            <person name="Liu G."/>
            <person name="Beyhan S."/>
            <person name="Sundermann A.J."/>
            <person name="Mounaud S."/>
            <person name="Pasculle A.W."/>
            <person name="Nierman W.C."/>
            <person name="Driscoll E."/>
            <person name="Cumbie R."/>
            <person name="Clancy C.J."/>
            <person name="Dupont C.L."/>
        </authorList>
    </citation>
    <scope>NUCLEOTIDE SEQUENCE [LARGE SCALE GENOMIC DNA]</scope>
    <source>
        <strain evidence="2 3">GL24</strain>
    </source>
</reference>
<organism evidence="2 3">
    <name type="scientific">Rhizopus delemar</name>
    <dbReference type="NCBI Taxonomy" id="936053"/>
    <lineage>
        <taxon>Eukaryota</taxon>
        <taxon>Fungi</taxon>
        <taxon>Fungi incertae sedis</taxon>
        <taxon>Mucoromycota</taxon>
        <taxon>Mucoromycotina</taxon>
        <taxon>Mucoromycetes</taxon>
        <taxon>Mucorales</taxon>
        <taxon>Mucorineae</taxon>
        <taxon>Rhizopodaceae</taxon>
        <taxon>Rhizopus</taxon>
    </lineage>
</organism>
<dbReference type="AlphaFoldDB" id="A0A9P6XM56"/>
<proteinExistence type="predicted"/>
<dbReference type="Proteomes" id="UP000740926">
    <property type="component" value="Unassembled WGS sequence"/>
</dbReference>
<keyword evidence="1" id="KW-0812">Transmembrane</keyword>
<comment type="caution">
    <text evidence="2">The sequence shown here is derived from an EMBL/GenBank/DDBJ whole genome shotgun (WGS) entry which is preliminary data.</text>
</comment>
<name>A0A9P6XM56_9FUNG</name>
<evidence type="ECO:0000256" key="1">
    <source>
        <dbReference type="SAM" id="Phobius"/>
    </source>
</evidence>
<keyword evidence="1" id="KW-1133">Transmembrane helix</keyword>
<sequence length="102" mass="11221">MGRPAVVNGLEEIMTVFVSGTIIALKLILLKSIALIQCEKRPSVEQAITELKESYLGGPKLRLSFGRIRLNMGAGVYYVSSYQPIIDLVYPGRLILVGRENA</sequence>
<keyword evidence="1" id="KW-0472">Membrane</keyword>